<evidence type="ECO:0000256" key="5">
    <source>
        <dbReference type="ARBA" id="ARBA00023136"/>
    </source>
</evidence>
<dbReference type="STRING" id="45351.A7RK33"/>
<dbReference type="AlphaFoldDB" id="A7RK33"/>
<evidence type="ECO:0000256" key="7">
    <source>
        <dbReference type="ARBA" id="ARBA00023180"/>
    </source>
</evidence>
<dbReference type="PANTHER" id="PTHR46022:SF1">
    <property type="entry name" value="PROTEIN PATCHED"/>
    <property type="match status" value="1"/>
</dbReference>
<dbReference type="OMA" id="HLYDTEW"/>
<dbReference type="FunFam" id="1.20.1640.10:FF:000027">
    <property type="entry name" value="Blast:Protein patched"/>
    <property type="match status" value="1"/>
</dbReference>
<gene>
    <name evidence="10" type="ORF">NEMVEDRAFT_v1g84424</name>
</gene>
<feature type="transmembrane region" description="Helical" evidence="8">
    <location>
        <begin position="485"/>
        <end position="511"/>
    </location>
</feature>
<dbReference type="eggNOG" id="KOG1935">
    <property type="taxonomic scope" value="Eukaryota"/>
</dbReference>
<evidence type="ECO:0000256" key="8">
    <source>
        <dbReference type="SAM" id="Phobius"/>
    </source>
</evidence>
<dbReference type="SUPFAM" id="SSF82866">
    <property type="entry name" value="Multidrug efflux transporter AcrB transmembrane domain"/>
    <property type="match status" value="2"/>
</dbReference>
<dbReference type="GO" id="GO:0005119">
    <property type="term" value="F:smoothened binding"/>
    <property type="evidence" value="ECO:0000318"/>
    <property type="project" value="GO_Central"/>
</dbReference>
<dbReference type="InterPro" id="IPR000731">
    <property type="entry name" value="SSD"/>
</dbReference>
<sequence>MFSFSCSQGRAKGNRLALVVRARVQLLLFTIGCNAQKHCGKVVLLGIVAMCVCGIGLDRIQMETNAEKLWVEAGGRLEEELAYTKGALGEGFGASQELIIQTPNIEGTNILTPNALLLHLEAVRKATKVTVTIDNKKWTLKELCYAPNLPEIENKALRPIFDLLVPCAIISPLDCFWEGAKIHGPEKNISFTPEKKLLKWTTLNPIGLLDLLKIGLDIFHNREYETIRTMFKEAGITSGYTEKPCLNPNDRECPRTAPNYRSKEALDIGASITDGCTGFAAKYMKWPEELIAGGVKKNRSGTIRSAGALQSIILLMGPQNMQRYYQDNDGQDLSTEKATQILEAWQRQFSKVMNAESSRVRDEDSTVLAFTSTAFNDLLKDFSKSSTVQLAIGYIIMVLYAGWSLKRWTNGVQSHGGLGVAGVILVTLSVVAGMGLCSFCGIAFNAASTQVLPFLALGLGVDDMFLIAHTYAAMSDIHPSDQVGYALGSAGVSVLLTSFNNMVAFLMAAIIPIPALRAFSIQAAVIVVFNYLAVTIVFPAMIAIDVKRKQDQRYDLLCCFSKTVPQRISVTPDLSTDTGNSTAAQPPYIGASQLPSIGAVVTANGTISLPGAVTVHAAAFAELGPKTVYNTLLPLSVSELNNQTTQSMKSSRCERKHGRWHWLKHLSLEHFADHYYGPCLQKNSTKILVLFMFAAMFGAGVYGCMLVRDGLDLMDVVPRNTTEHKFVDAQSKYFSYYIMYAVTKEYDYPNGQKLMYKYHEAFSRVRNIIKSPDIKTQPFWLIYFRDWLKDMQQAFDSDWSTGCVTYEGWRENASDYGILGYKLLSQTGNPDMPINRTQVRSIRLVDESGIIRPASFYNYLTAWMNVDTMGYTASQAFIKPEAVNWYNLRDVREQHSMRMEAAKPITFAQLPFDLFHLKTTEDIVQTIKEVRKICDEFQAAGLPSYPSGIPFTFWEQYIMLRQHLMVAIIIVLGITFIVIAGFLWSVWTAIIIDLTLVMITVQLFGFMGLAGIKLSAVPAVTLILSVGVGVEFTVHMCMAFLTSTGDRNHRMQTAIEHVFTPIVDGAVSTLLGVIMLAGSEFDFIVRYFFHLLAALIVIGSLNGLMFLPVLLSFAGPHPEV</sequence>
<feature type="transmembrane region" description="Helical" evidence="8">
    <location>
        <begin position="451"/>
        <end position="473"/>
    </location>
</feature>
<feature type="transmembrane region" description="Helical" evidence="8">
    <location>
        <begin position="964"/>
        <end position="984"/>
    </location>
</feature>
<evidence type="ECO:0000256" key="2">
    <source>
        <dbReference type="ARBA" id="ARBA00005585"/>
    </source>
</evidence>
<dbReference type="InterPro" id="IPR004766">
    <property type="entry name" value="TM_rcpt_patched"/>
</dbReference>
<dbReference type="FunCoup" id="A7RK33">
    <property type="interactions" value="34"/>
</dbReference>
<proteinExistence type="inferred from homology"/>
<dbReference type="InterPro" id="IPR053958">
    <property type="entry name" value="HMGCR/SNAP/NPC1-like_SSD"/>
</dbReference>
<feature type="transmembrane region" description="Helical" evidence="8">
    <location>
        <begin position="388"/>
        <end position="405"/>
    </location>
</feature>
<feature type="transmembrane region" description="Helical" evidence="8">
    <location>
        <begin position="1019"/>
        <end position="1042"/>
    </location>
</feature>
<dbReference type="Gene3D" id="1.20.1640.10">
    <property type="entry name" value="Multidrug efflux transporter AcrB transmembrane domain"/>
    <property type="match status" value="2"/>
</dbReference>
<keyword evidence="5 8" id="KW-0472">Membrane</keyword>
<reference evidence="10 11" key="1">
    <citation type="journal article" date="2007" name="Science">
        <title>Sea anemone genome reveals ancestral eumetazoan gene repertoire and genomic organization.</title>
        <authorList>
            <person name="Putnam N.H."/>
            <person name="Srivastava M."/>
            <person name="Hellsten U."/>
            <person name="Dirks B."/>
            <person name="Chapman J."/>
            <person name="Salamov A."/>
            <person name="Terry A."/>
            <person name="Shapiro H."/>
            <person name="Lindquist E."/>
            <person name="Kapitonov V.V."/>
            <person name="Jurka J."/>
            <person name="Genikhovich G."/>
            <person name="Grigoriev I.V."/>
            <person name="Lucas S.M."/>
            <person name="Steele R.E."/>
            <person name="Finnerty J.R."/>
            <person name="Technau U."/>
            <person name="Martindale M.Q."/>
            <person name="Rokhsar D.S."/>
        </authorList>
    </citation>
    <scope>NUCLEOTIDE SEQUENCE [LARGE SCALE GENOMIC DNA]</scope>
    <source>
        <strain evidence="11">CH2 X CH6</strain>
    </source>
</reference>
<dbReference type="HOGENOM" id="CLU_002506_1_0_1"/>
<feature type="transmembrane region" description="Helical" evidence="8">
    <location>
        <begin position="1088"/>
        <end position="1114"/>
    </location>
</feature>
<evidence type="ECO:0000256" key="1">
    <source>
        <dbReference type="ARBA" id="ARBA00004141"/>
    </source>
</evidence>
<keyword evidence="4 8" id="KW-1133">Transmembrane helix</keyword>
<feature type="transmembrane region" description="Helical" evidence="8">
    <location>
        <begin position="523"/>
        <end position="544"/>
    </location>
</feature>
<keyword evidence="7" id="KW-0325">Glycoprotein</keyword>
<accession>A7RK33</accession>
<feature type="transmembrane region" description="Helical" evidence="8">
    <location>
        <begin position="687"/>
        <end position="707"/>
    </location>
</feature>
<dbReference type="GO" id="GO:0045879">
    <property type="term" value="P:negative regulation of smoothened signaling pathway"/>
    <property type="evidence" value="ECO:0000318"/>
    <property type="project" value="GO_Central"/>
</dbReference>
<keyword evidence="6" id="KW-0675">Receptor</keyword>
<protein>
    <recommendedName>
        <fullName evidence="9">SSD domain-containing protein</fullName>
    </recommendedName>
</protein>
<evidence type="ECO:0000259" key="9">
    <source>
        <dbReference type="PROSITE" id="PS50156"/>
    </source>
</evidence>
<comment type="subcellular location">
    <subcellularLocation>
        <location evidence="1">Membrane</location>
        <topology evidence="1">Multi-pass membrane protein</topology>
    </subcellularLocation>
</comment>
<feature type="non-terminal residue" evidence="10">
    <location>
        <position position="1"/>
    </location>
</feature>
<comment type="similarity">
    <text evidence="2">Belongs to the patched family.</text>
</comment>
<feature type="domain" description="SSD" evidence="9">
    <location>
        <begin position="386"/>
        <end position="544"/>
    </location>
</feature>
<dbReference type="EMBL" id="DS469515">
    <property type="protein sequence ID" value="EDO48180.1"/>
    <property type="molecule type" value="Genomic_DNA"/>
</dbReference>
<dbReference type="GO" id="GO:0097108">
    <property type="term" value="F:hedgehog family protein binding"/>
    <property type="evidence" value="ECO:0000318"/>
    <property type="project" value="GO_Central"/>
</dbReference>
<dbReference type="Proteomes" id="UP000001593">
    <property type="component" value="Unassembled WGS sequence"/>
</dbReference>
<dbReference type="NCBIfam" id="TIGR00918">
    <property type="entry name" value="2A060602"/>
    <property type="match status" value="1"/>
</dbReference>
<evidence type="ECO:0000256" key="3">
    <source>
        <dbReference type="ARBA" id="ARBA00022692"/>
    </source>
</evidence>
<feature type="transmembrane region" description="Helical" evidence="8">
    <location>
        <begin position="417"/>
        <end position="444"/>
    </location>
</feature>
<keyword evidence="3 8" id="KW-0812">Transmembrane</keyword>
<feature type="transmembrane region" description="Helical" evidence="8">
    <location>
        <begin position="1054"/>
        <end position="1076"/>
    </location>
</feature>
<dbReference type="GO" id="GO:0008158">
    <property type="term" value="F:hedgehog receptor activity"/>
    <property type="evidence" value="ECO:0000318"/>
    <property type="project" value="GO_Central"/>
</dbReference>
<feature type="transmembrane region" description="Helical" evidence="8">
    <location>
        <begin position="990"/>
        <end position="1012"/>
    </location>
</feature>
<evidence type="ECO:0000313" key="10">
    <source>
        <dbReference type="EMBL" id="EDO48180.1"/>
    </source>
</evidence>
<organism evidence="10 11">
    <name type="scientific">Nematostella vectensis</name>
    <name type="common">Starlet sea anemone</name>
    <dbReference type="NCBI Taxonomy" id="45351"/>
    <lineage>
        <taxon>Eukaryota</taxon>
        <taxon>Metazoa</taxon>
        <taxon>Cnidaria</taxon>
        <taxon>Anthozoa</taxon>
        <taxon>Hexacorallia</taxon>
        <taxon>Actiniaria</taxon>
        <taxon>Edwardsiidae</taxon>
        <taxon>Nematostella</taxon>
    </lineage>
</organism>
<dbReference type="PROSITE" id="PS50156">
    <property type="entry name" value="SSD"/>
    <property type="match status" value="1"/>
</dbReference>
<name>A7RK33_NEMVE</name>
<keyword evidence="11" id="KW-1185">Reference proteome</keyword>
<evidence type="ECO:0000256" key="4">
    <source>
        <dbReference type="ARBA" id="ARBA00022989"/>
    </source>
</evidence>
<dbReference type="PANTHER" id="PTHR46022">
    <property type="entry name" value="PROTEIN PATCHED"/>
    <property type="match status" value="1"/>
</dbReference>
<dbReference type="FunFam" id="1.20.1640.10:FF:000048">
    <property type="entry name" value="protein patched homolog 1 isoform X2"/>
    <property type="match status" value="1"/>
</dbReference>
<evidence type="ECO:0000313" key="11">
    <source>
        <dbReference type="Proteomes" id="UP000001593"/>
    </source>
</evidence>
<dbReference type="Pfam" id="PF12349">
    <property type="entry name" value="Sterol-sensing"/>
    <property type="match status" value="1"/>
</dbReference>
<dbReference type="GO" id="GO:0005886">
    <property type="term" value="C:plasma membrane"/>
    <property type="evidence" value="ECO:0000318"/>
    <property type="project" value="GO_Central"/>
</dbReference>
<dbReference type="PhylomeDB" id="A7RK33"/>
<evidence type="ECO:0000256" key="6">
    <source>
        <dbReference type="ARBA" id="ARBA00023170"/>
    </source>
</evidence>
<dbReference type="InParanoid" id="A7RK33"/>